<comment type="caution">
    <text evidence="1">The sequence shown here is derived from an EMBL/GenBank/DDBJ whole genome shotgun (WGS) entry which is preliminary data.</text>
</comment>
<sequence>MRYTFLVRVKDGKHKAASLEKGSINTLSKVADERRGDSFERKMVQGNWTCGKCGAEIKELPFEPDPSRLDQLLCRDCHRQRRQDFRR</sequence>
<protein>
    <submittedName>
        <fullName evidence="1">Uncharacterized protein</fullName>
    </submittedName>
</protein>
<reference evidence="1 2" key="1">
    <citation type="journal article" date="2016" name="Nat. Commun.">
        <title>Thousands of microbial genomes shed light on interconnected biogeochemical processes in an aquifer system.</title>
        <authorList>
            <person name="Anantharaman K."/>
            <person name="Brown C.T."/>
            <person name="Hug L.A."/>
            <person name="Sharon I."/>
            <person name="Castelle C.J."/>
            <person name="Probst A.J."/>
            <person name="Thomas B.C."/>
            <person name="Singh A."/>
            <person name="Wilkins M.J."/>
            <person name="Karaoz U."/>
            <person name="Brodie E.L."/>
            <person name="Williams K.H."/>
            <person name="Hubbard S.S."/>
            <person name="Banfield J.F."/>
        </authorList>
    </citation>
    <scope>NUCLEOTIDE SEQUENCE [LARGE SCALE GENOMIC DNA]</scope>
</reference>
<organism evidence="1 2">
    <name type="scientific">Candidatus Colwellbacteria bacterium GWA2_46_10</name>
    <dbReference type="NCBI Taxonomy" id="1797684"/>
    <lineage>
        <taxon>Bacteria</taxon>
        <taxon>Candidatus Colwelliibacteriota</taxon>
    </lineage>
</organism>
<dbReference type="EMBL" id="MHIS01000016">
    <property type="protein sequence ID" value="OGY56375.1"/>
    <property type="molecule type" value="Genomic_DNA"/>
</dbReference>
<name>A0A1G1YVH4_9BACT</name>
<proteinExistence type="predicted"/>
<evidence type="ECO:0000313" key="2">
    <source>
        <dbReference type="Proteomes" id="UP000178179"/>
    </source>
</evidence>
<gene>
    <name evidence="1" type="ORF">A2119_02535</name>
</gene>
<dbReference type="AlphaFoldDB" id="A0A1G1YVH4"/>
<accession>A0A1G1YVH4</accession>
<dbReference type="Proteomes" id="UP000178179">
    <property type="component" value="Unassembled WGS sequence"/>
</dbReference>
<evidence type="ECO:0000313" key="1">
    <source>
        <dbReference type="EMBL" id="OGY56375.1"/>
    </source>
</evidence>